<proteinExistence type="predicted"/>
<keyword evidence="2" id="KW-0812">Transmembrane</keyword>
<evidence type="ECO:0000313" key="3">
    <source>
        <dbReference type="EMBL" id="RUR03315.1"/>
    </source>
</evidence>
<dbReference type="AlphaFoldDB" id="A0A433JWD0"/>
<evidence type="ECO:0000256" key="2">
    <source>
        <dbReference type="SAM" id="Phobius"/>
    </source>
</evidence>
<protein>
    <submittedName>
        <fullName evidence="3">Uncharacterized protein</fullName>
    </submittedName>
</protein>
<feature type="compositionally biased region" description="Basic residues" evidence="1">
    <location>
        <begin position="179"/>
        <end position="196"/>
    </location>
</feature>
<evidence type="ECO:0000313" key="4">
    <source>
        <dbReference type="Proteomes" id="UP000274909"/>
    </source>
</evidence>
<sequence length="256" mass="27020">MSDVFGRHPGDGRLDAEVSAAHAARVHRRSRIAVWTVRVALAASLLLLVVAGVVLAREAGAGWPAEASRQGPLLAALALAVGGVSIVLAVMTARRTRRLLEASAPEGGVVLGMSSAGINLTHLPLLEWEAISAIGIAERAEGSRRAVTVGIAVADVGAARARIIDARLAHLVRPFPRSPGRRGRGRTGTGGRRRGVSRPEPGFLAVDLGDLLDQPTIDAVIARLRLESEQRDIPLHRTDDRRDLGGILRPVPSDDV</sequence>
<evidence type="ECO:0000256" key="1">
    <source>
        <dbReference type="SAM" id="MobiDB-lite"/>
    </source>
</evidence>
<dbReference type="EMBL" id="RZGZ01000001">
    <property type="protein sequence ID" value="RUR03315.1"/>
    <property type="molecule type" value="Genomic_DNA"/>
</dbReference>
<keyword evidence="2" id="KW-0472">Membrane</keyword>
<organism evidence="3 4">
    <name type="scientific">Labedella endophytica</name>
    <dbReference type="NCBI Taxonomy" id="1523160"/>
    <lineage>
        <taxon>Bacteria</taxon>
        <taxon>Bacillati</taxon>
        <taxon>Actinomycetota</taxon>
        <taxon>Actinomycetes</taxon>
        <taxon>Micrococcales</taxon>
        <taxon>Microbacteriaceae</taxon>
        <taxon>Labedella</taxon>
    </lineage>
</organism>
<name>A0A433JWD0_9MICO</name>
<accession>A0A433JWD0</accession>
<feature type="transmembrane region" description="Helical" evidence="2">
    <location>
        <begin position="32"/>
        <end position="53"/>
    </location>
</feature>
<keyword evidence="4" id="KW-1185">Reference proteome</keyword>
<feature type="transmembrane region" description="Helical" evidence="2">
    <location>
        <begin position="73"/>
        <end position="93"/>
    </location>
</feature>
<keyword evidence="2" id="KW-1133">Transmembrane helix</keyword>
<dbReference type="Proteomes" id="UP000274909">
    <property type="component" value="Unassembled WGS sequence"/>
</dbReference>
<feature type="region of interest" description="Disordered" evidence="1">
    <location>
        <begin position="237"/>
        <end position="256"/>
    </location>
</feature>
<reference evidence="3 4" key="1">
    <citation type="submission" date="2018-12" db="EMBL/GenBank/DDBJ databases">
        <authorList>
            <person name="Li F."/>
        </authorList>
    </citation>
    <scope>NUCLEOTIDE SEQUENCE [LARGE SCALE GENOMIC DNA]</scope>
    <source>
        <strain evidence="3 4">EGI 6500705</strain>
    </source>
</reference>
<comment type="caution">
    <text evidence="3">The sequence shown here is derived from an EMBL/GenBank/DDBJ whole genome shotgun (WGS) entry which is preliminary data.</text>
</comment>
<dbReference type="OrthoDB" id="5120462at2"/>
<feature type="region of interest" description="Disordered" evidence="1">
    <location>
        <begin position="175"/>
        <end position="199"/>
    </location>
</feature>
<gene>
    <name evidence="3" type="ORF">ELQ94_01830</name>
</gene>
<dbReference type="RefSeq" id="WP_127046582.1">
    <property type="nucleotide sequence ID" value="NZ_RZGZ01000001.1"/>
</dbReference>